<reference evidence="2" key="1">
    <citation type="submission" date="2025-08" db="UniProtKB">
        <authorList>
            <consortium name="RefSeq"/>
        </authorList>
    </citation>
    <scope>IDENTIFICATION</scope>
    <source>
        <tissue evidence="2">Whole body</tissue>
    </source>
</reference>
<dbReference type="GeneID" id="112692143"/>
<dbReference type="AlphaFoldDB" id="A0A8B8GHL7"/>
<accession>A0A8B8GHL7</accession>
<dbReference type="OrthoDB" id="6756758at2759"/>
<organism evidence="1 2">
    <name type="scientific">Sipha flava</name>
    <name type="common">yellow sugarcane aphid</name>
    <dbReference type="NCBI Taxonomy" id="143950"/>
    <lineage>
        <taxon>Eukaryota</taxon>
        <taxon>Metazoa</taxon>
        <taxon>Ecdysozoa</taxon>
        <taxon>Arthropoda</taxon>
        <taxon>Hexapoda</taxon>
        <taxon>Insecta</taxon>
        <taxon>Pterygota</taxon>
        <taxon>Neoptera</taxon>
        <taxon>Paraneoptera</taxon>
        <taxon>Hemiptera</taxon>
        <taxon>Sternorrhyncha</taxon>
        <taxon>Aphidomorpha</taxon>
        <taxon>Aphidoidea</taxon>
        <taxon>Aphididae</taxon>
        <taxon>Sipha</taxon>
    </lineage>
</organism>
<evidence type="ECO:0000313" key="2">
    <source>
        <dbReference type="RefSeq" id="XP_025422493.1"/>
    </source>
</evidence>
<name>A0A8B8GHL7_9HEMI</name>
<dbReference type="RefSeq" id="XP_025422493.1">
    <property type="nucleotide sequence ID" value="XM_025566708.1"/>
</dbReference>
<proteinExistence type="predicted"/>
<protein>
    <submittedName>
        <fullName evidence="2">Uncharacterized protein LOC112692143</fullName>
    </submittedName>
</protein>
<sequence length="71" mass="7879">MPKKRENCSQFNLTNAAEAGNEGKSKKSAANNFSVSKSTLQYRLKNSDQKVFCEPAPVLSVSIFYMLSDKT</sequence>
<keyword evidence="1" id="KW-1185">Reference proteome</keyword>
<evidence type="ECO:0000313" key="1">
    <source>
        <dbReference type="Proteomes" id="UP000694846"/>
    </source>
</evidence>
<gene>
    <name evidence="2" type="primary">LOC112692143</name>
</gene>
<dbReference type="Proteomes" id="UP000694846">
    <property type="component" value="Unplaced"/>
</dbReference>